<proteinExistence type="predicted"/>
<feature type="transmembrane region" description="Helical" evidence="2">
    <location>
        <begin position="165"/>
        <end position="182"/>
    </location>
</feature>
<feature type="compositionally biased region" description="Basic and acidic residues" evidence="1">
    <location>
        <begin position="50"/>
        <end position="66"/>
    </location>
</feature>
<feature type="transmembrane region" description="Helical" evidence="2">
    <location>
        <begin position="12"/>
        <end position="29"/>
    </location>
</feature>
<name>A0A0B9FWK3_9GAMM</name>
<evidence type="ECO:0000256" key="1">
    <source>
        <dbReference type="SAM" id="MobiDB-lite"/>
    </source>
</evidence>
<evidence type="ECO:0000313" key="4">
    <source>
        <dbReference type="Proteomes" id="UP000031278"/>
    </source>
</evidence>
<gene>
    <name evidence="3" type="ORF">RJ45_22980</name>
</gene>
<dbReference type="AlphaFoldDB" id="A0A0B9FWK3"/>
<accession>A0A0B9FWK3</accession>
<protein>
    <submittedName>
        <fullName evidence="3">Uncharacterized protein</fullName>
    </submittedName>
</protein>
<organism evidence="3 4">
    <name type="scientific">Photobacterium gaetbulicola</name>
    <dbReference type="NCBI Taxonomy" id="1295392"/>
    <lineage>
        <taxon>Bacteria</taxon>
        <taxon>Pseudomonadati</taxon>
        <taxon>Pseudomonadota</taxon>
        <taxon>Gammaproteobacteria</taxon>
        <taxon>Vibrionales</taxon>
        <taxon>Vibrionaceae</taxon>
        <taxon>Photobacterium</taxon>
    </lineage>
</organism>
<feature type="transmembrane region" description="Helical" evidence="2">
    <location>
        <begin position="129"/>
        <end position="153"/>
    </location>
</feature>
<keyword evidence="2" id="KW-0812">Transmembrane</keyword>
<dbReference type="RefSeq" id="WP_039468144.1">
    <property type="nucleotide sequence ID" value="NZ_JWLZ01000205.1"/>
</dbReference>
<feature type="transmembrane region" description="Helical" evidence="2">
    <location>
        <begin position="89"/>
        <end position="108"/>
    </location>
</feature>
<evidence type="ECO:0000256" key="2">
    <source>
        <dbReference type="SAM" id="Phobius"/>
    </source>
</evidence>
<keyword evidence="2" id="KW-1133">Transmembrane helix</keyword>
<comment type="caution">
    <text evidence="3">The sequence shown here is derived from an EMBL/GenBank/DDBJ whole genome shotgun (WGS) entry which is preliminary data.</text>
</comment>
<feature type="region of interest" description="Disordered" evidence="1">
    <location>
        <begin position="35"/>
        <end position="71"/>
    </location>
</feature>
<sequence>MDAHLSNFSKVLWIAYIVVLFAIAHSLLACDSNKPISSEGKPESSASVDMGDKVEQATDKASRKTTPESMGTSTCDVFFGTLNSSQSSYKYLIFIAGGLLGGALSFAYRRKSEDAIAYYQRDIGLFYNFKFIPDSFLGAFAAIALSSVLTKAVGENSGSDNDNTLVLFTTSVLCGFFFKILLDSFYKKMEANLAVDKIQENEFFINRQGLKTEDHYFINRSLCFLNAGKIYSAMKVLEKIHIPTHKSLFVSSLCKLEYAIHYYNDFVLSGVDNVDEENTKDYNLKNKEHITESVKLLKSAFNDIVKSLELAKGSNDAQFGIVIRGINILVTKQLIESGTLELDNNGVYNNNLYNSKTNIKNGITYDLSGEVVDYIKSNDFVLDGYKTTNTFDAENYIKEEGKLVAMVLSKYEEPDSA</sequence>
<dbReference type="Proteomes" id="UP000031278">
    <property type="component" value="Unassembled WGS sequence"/>
</dbReference>
<evidence type="ECO:0000313" key="3">
    <source>
        <dbReference type="EMBL" id="KHT60908.1"/>
    </source>
</evidence>
<dbReference type="EMBL" id="JWLZ01000205">
    <property type="protein sequence ID" value="KHT60908.1"/>
    <property type="molecule type" value="Genomic_DNA"/>
</dbReference>
<reference evidence="3 4" key="1">
    <citation type="submission" date="2014-12" db="EMBL/GenBank/DDBJ databases">
        <title>Genome sequencing of Photobacterium gaetbulicola AD005a.</title>
        <authorList>
            <person name="Adrian T.G.S."/>
            <person name="Chan K.G."/>
        </authorList>
    </citation>
    <scope>NUCLEOTIDE SEQUENCE [LARGE SCALE GENOMIC DNA]</scope>
    <source>
        <strain evidence="3 4">AD005a</strain>
    </source>
</reference>
<keyword evidence="2" id="KW-0472">Membrane</keyword>